<accession>A0PVR4</accession>
<dbReference type="InterPro" id="IPR002686">
    <property type="entry name" value="Transposase_17"/>
</dbReference>
<dbReference type="HOGENOM" id="CLU_121398_0_0_11"/>
<dbReference type="InterPro" id="IPR036515">
    <property type="entry name" value="Transposase_17_sf"/>
</dbReference>
<dbReference type="eggNOG" id="COG1943">
    <property type="taxonomic scope" value="Bacteria"/>
</dbReference>
<evidence type="ECO:0000313" key="2">
    <source>
        <dbReference type="EMBL" id="ABL06433.1"/>
    </source>
</evidence>
<sequence length="193" mass="21676">MNPISALDVILIENMAVGQLIASVELREVVSFSIPLRWIGSLAGGENTIGQVCAELGTELIEFNGEADHMHPLVGYPPNLAISTPVQRVEGRTADAVRREYTEAGVPAARTPLVAVLLRRLLRRRTTAHSPAERRVAFAPLVIVYRISLPVPRTARPNRSRPNQSAQWRYRHESSVDWHRRRWPGIGPHRYRS</sequence>
<name>A0PVR4_MYCUA</name>
<evidence type="ECO:0000313" key="3">
    <source>
        <dbReference type="Proteomes" id="UP000000765"/>
    </source>
</evidence>
<reference evidence="2 3" key="1">
    <citation type="journal article" date="2007" name="Genome Res.">
        <title>Reductive evolution and niche adaptation inferred from the genome of Mycobacterium ulcerans, the causative agent of Buruli ulcer.</title>
        <authorList>
            <person name="Stinear T.P."/>
            <person name="Seemann T."/>
            <person name="Pidot S."/>
            <person name="Frigui W."/>
            <person name="Reysset G."/>
            <person name="Garnier T."/>
            <person name="Meurice G."/>
            <person name="Simon D."/>
            <person name="Bouchier C."/>
            <person name="Ma L."/>
            <person name="Tichit M."/>
            <person name="Porter J.L."/>
            <person name="Ryan J."/>
            <person name="Johnson P.D."/>
            <person name="Davies J.K."/>
            <person name="Jenkin G.A."/>
            <person name="Small P.L."/>
            <person name="Jones L.M."/>
            <person name="Tekaia F."/>
            <person name="Laval F."/>
            <person name="Daffe M."/>
            <person name="Parkhill J."/>
            <person name="Cole S.T."/>
        </authorList>
    </citation>
    <scope>NUCLEOTIDE SEQUENCE [LARGE SCALE GENOMIC DNA]</scope>
    <source>
        <strain evidence="2 3">Agy99</strain>
    </source>
</reference>
<dbReference type="GO" id="GO:0006313">
    <property type="term" value="P:DNA transposition"/>
    <property type="evidence" value="ECO:0007669"/>
    <property type="project" value="InterPro"/>
</dbReference>
<dbReference type="EMBL" id="CP000325">
    <property type="protein sequence ID" value="ABL06433.1"/>
    <property type="molecule type" value="Genomic_DNA"/>
</dbReference>
<gene>
    <name evidence="2" type="ordered locus">MUL_4454</name>
</gene>
<dbReference type="Gene3D" id="3.30.70.1290">
    <property type="entry name" value="Transposase IS200-like"/>
    <property type="match status" value="1"/>
</dbReference>
<dbReference type="SUPFAM" id="SSF143422">
    <property type="entry name" value="Transposase IS200-like"/>
    <property type="match status" value="1"/>
</dbReference>
<dbReference type="Pfam" id="PF01797">
    <property type="entry name" value="Y1_Tnp"/>
    <property type="match status" value="1"/>
</dbReference>
<dbReference type="AlphaFoldDB" id="A0PVR4"/>
<dbReference type="KEGG" id="mul:MUL_4454"/>
<feature type="domain" description="Transposase IS200-like" evidence="1">
    <location>
        <begin position="47"/>
        <end position="103"/>
    </location>
</feature>
<protein>
    <recommendedName>
        <fullName evidence="1">Transposase IS200-like domain-containing protein</fullName>
    </recommendedName>
</protein>
<proteinExistence type="predicted"/>
<evidence type="ECO:0000259" key="1">
    <source>
        <dbReference type="Pfam" id="PF01797"/>
    </source>
</evidence>
<dbReference type="GO" id="GO:0004803">
    <property type="term" value="F:transposase activity"/>
    <property type="evidence" value="ECO:0007669"/>
    <property type="project" value="InterPro"/>
</dbReference>
<dbReference type="Proteomes" id="UP000000765">
    <property type="component" value="Chromosome"/>
</dbReference>
<dbReference type="GO" id="GO:0003677">
    <property type="term" value="F:DNA binding"/>
    <property type="evidence" value="ECO:0007669"/>
    <property type="project" value="InterPro"/>
</dbReference>
<organism evidence="2 3">
    <name type="scientific">Mycobacterium ulcerans (strain Agy99)</name>
    <dbReference type="NCBI Taxonomy" id="362242"/>
    <lineage>
        <taxon>Bacteria</taxon>
        <taxon>Bacillati</taxon>
        <taxon>Actinomycetota</taxon>
        <taxon>Actinomycetes</taxon>
        <taxon>Mycobacteriales</taxon>
        <taxon>Mycobacteriaceae</taxon>
        <taxon>Mycobacterium</taxon>
        <taxon>Mycobacterium ulcerans group</taxon>
    </lineage>
</organism>